<dbReference type="RefSeq" id="WP_090863931.1">
    <property type="nucleotide sequence ID" value="NZ_LT629759.1"/>
</dbReference>
<name>A0A1H1NXB8_9ACTN</name>
<proteinExistence type="predicted"/>
<sequence length="149" mass="15759">MRPAKAIDLATGPAPDGAANGPTVAFVCTHNACRSQMAEALARRLLPRGTKIFSAGTEPASHVDEGALAELARRGVGTSGLHPKPLSQLPRVDWLVTMGCGVSCPNLPCAHREDWGLQDPMGGSPRAYQDCADAIVWHLRELGEKIARA</sequence>
<organism evidence="3 4">
    <name type="scientific">Parafannyhessea umbonata</name>
    <dbReference type="NCBI Taxonomy" id="604330"/>
    <lineage>
        <taxon>Bacteria</taxon>
        <taxon>Bacillati</taxon>
        <taxon>Actinomycetota</taxon>
        <taxon>Coriobacteriia</taxon>
        <taxon>Coriobacteriales</taxon>
        <taxon>Atopobiaceae</taxon>
        <taxon>Parafannyhessea</taxon>
    </lineage>
</organism>
<dbReference type="PANTHER" id="PTHR43428:SF1">
    <property type="entry name" value="ARSENATE REDUCTASE"/>
    <property type="match status" value="1"/>
</dbReference>
<dbReference type="InterPro" id="IPR023485">
    <property type="entry name" value="Ptyr_pPase"/>
</dbReference>
<dbReference type="EMBL" id="LT629759">
    <property type="protein sequence ID" value="SDS03440.1"/>
    <property type="molecule type" value="Genomic_DNA"/>
</dbReference>
<dbReference type="InterPro" id="IPR036196">
    <property type="entry name" value="Ptyr_pPase_sf"/>
</dbReference>
<reference evidence="4" key="1">
    <citation type="submission" date="2016-10" db="EMBL/GenBank/DDBJ databases">
        <authorList>
            <person name="Varghese N."/>
            <person name="Submissions S."/>
        </authorList>
    </citation>
    <scope>NUCLEOTIDE SEQUENCE [LARGE SCALE GENOMIC DNA]</scope>
    <source>
        <strain evidence="4">DSM 22620</strain>
    </source>
</reference>
<feature type="domain" description="Phosphotyrosine protein phosphatase I" evidence="2">
    <location>
        <begin position="22"/>
        <end position="145"/>
    </location>
</feature>
<evidence type="ECO:0000259" key="2">
    <source>
        <dbReference type="SMART" id="SM00226"/>
    </source>
</evidence>
<protein>
    <submittedName>
        <fullName evidence="3">Arsenate reductase</fullName>
    </submittedName>
</protein>
<keyword evidence="1" id="KW-0059">Arsenical resistance</keyword>
<evidence type="ECO:0000313" key="4">
    <source>
        <dbReference type="Proteomes" id="UP000199480"/>
    </source>
</evidence>
<dbReference type="AlphaFoldDB" id="A0A1H1NXB8"/>
<gene>
    <name evidence="3" type="ORF">SAMN04489857_2013</name>
</gene>
<dbReference type="OrthoDB" id="9799372at2"/>
<dbReference type="GO" id="GO:0046685">
    <property type="term" value="P:response to arsenic-containing substance"/>
    <property type="evidence" value="ECO:0007669"/>
    <property type="project" value="UniProtKB-KW"/>
</dbReference>
<evidence type="ECO:0000313" key="3">
    <source>
        <dbReference type="EMBL" id="SDS03440.1"/>
    </source>
</evidence>
<dbReference type="GeneID" id="78501339"/>
<dbReference type="Proteomes" id="UP000199480">
    <property type="component" value="Chromosome I"/>
</dbReference>
<accession>A0A1H1NXB8</accession>
<dbReference type="PANTHER" id="PTHR43428">
    <property type="entry name" value="ARSENATE REDUCTASE"/>
    <property type="match status" value="1"/>
</dbReference>
<evidence type="ECO:0000256" key="1">
    <source>
        <dbReference type="ARBA" id="ARBA00022849"/>
    </source>
</evidence>
<dbReference type="Gene3D" id="3.40.50.2300">
    <property type="match status" value="1"/>
</dbReference>
<dbReference type="SUPFAM" id="SSF52788">
    <property type="entry name" value="Phosphotyrosine protein phosphatases I"/>
    <property type="match status" value="1"/>
</dbReference>
<dbReference type="SMART" id="SM00226">
    <property type="entry name" value="LMWPc"/>
    <property type="match status" value="1"/>
</dbReference>
<dbReference type="Pfam" id="PF01451">
    <property type="entry name" value="LMWPc"/>
    <property type="match status" value="1"/>
</dbReference>